<reference evidence="3 4" key="1">
    <citation type="submission" date="2018-01" db="EMBL/GenBank/DDBJ databases">
        <title>Superficieibacter electus gen. nov., sp. nov., an extended-spectrum beta-lactamase possessing member of the Enterobacteriaceae family, isolated from intensive care unit surfaces.</title>
        <authorList>
            <person name="Potter R.F."/>
            <person name="D'Souza A.W."/>
        </authorList>
    </citation>
    <scope>NUCLEOTIDE SEQUENCE [LARGE SCALE GENOMIC DNA]</scope>
    <source>
        <strain evidence="2 4">BP-1</strain>
        <strain evidence="1 3">BP-2</strain>
    </source>
</reference>
<proteinExistence type="predicted"/>
<evidence type="ECO:0000313" key="1">
    <source>
        <dbReference type="EMBL" id="POP42342.1"/>
    </source>
</evidence>
<dbReference type="Proteomes" id="UP000237073">
    <property type="component" value="Unassembled WGS sequence"/>
</dbReference>
<evidence type="ECO:0000313" key="3">
    <source>
        <dbReference type="Proteomes" id="UP000237073"/>
    </source>
</evidence>
<dbReference type="EMBL" id="PQGE01000020">
    <property type="protein sequence ID" value="POP42342.1"/>
    <property type="molecule type" value="Genomic_DNA"/>
</dbReference>
<gene>
    <name evidence="2" type="ORF">CHU32_03655</name>
    <name evidence="1" type="ORF">CHU33_19940</name>
</gene>
<dbReference type="Proteomes" id="UP000247005">
    <property type="component" value="Unassembled WGS sequence"/>
</dbReference>
<dbReference type="AlphaFoldDB" id="A0A2P5GVE9"/>
<protein>
    <submittedName>
        <fullName evidence="2">Uncharacterized protein</fullName>
    </submittedName>
</protein>
<organism evidence="2 4">
    <name type="scientific">Superficieibacter electus</name>
    <dbReference type="NCBI Taxonomy" id="2022662"/>
    <lineage>
        <taxon>Bacteria</taxon>
        <taxon>Pseudomonadati</taxon>
        <taxon>Pseudomonadota</taxon>
        <taxon>Gammaproteobacteria</taxon>
        <taxon>Enterobacterales</taxon>
        <taxon>Enterobacteriaceae</taxon>
        <taxon>Superficieibacter</taxon>
    </lineage>
</organism>
<dbReference type="EMBL" id="PQGD01000002">
    <property type="protein sequence ID" value="POP50530.1"/>
    <property type="molecule type" value="Genomic_DNA"/>
</dbReference>
<sequence length="111" mass="12499">MSNESLLQTLLDHDVFAEEEQMVSGIARNAIDNGYNSLSGPQKRVLEPFMSQTCDGVEDPGGYHNDCRRVMTDDELQTAYENQGYYDALLCSDCINEYESYEAARGRLDAE</sequence>
<dbReference type="RefSeq" id="WP_103677812.1">
    <property type="nucleotide sequence ID" value="NZ_PQGD01000002.1"/>
</dbReference>
<evidence type="ECO:0000313" key="4">
    <source>
        <dbReference type="Proteomes" id="UP000247005"/>
    </source>
</evidence>
<dbReference type="OrthoDB" id="7061481at2"/>
<comment type="caution">
    <text evidence="2">The sequence shown here is derived from an EMBL/GenBank/DDBJ whole genome shotgun (WGS) entry which is preliminary data.</text>
</comment>
<evidence type="ECO:0000313" key="2">
    <source>
        <dbReference type="EMBL" id="POP50530.1"/>
    </source>
</evidence>
<accession>A0A2P5GVE9</accession>
<keyword evidence="3" id="KW-1185">Reference proteome</keyword>
<name>A0A2P5GVE9_9ENTR</name>